<dbReference type="RefSeq" id="WP_102213037.1">
    <property type="nucleotide sequence ID" value="NZ_PNHF01000015.1"/>
</dbReference>
<dbReference type="Pfam" id="PF00756">
    <property type="entry name" value="Esterase"/>
    <property type="match status" value="1"/>
</dbReference>
<dbReference type="AlphaFoldDB" id="A0A2N6SYK7"/>
<gene>
    <name evidence="2" type="ORF">CJ204_07430</name>
</gene>
<evidence type="ECO:0000313" key="2">
    <source>
        <dbReference type="EMBL" id="PMC62144.1"/>
    </source>
</evidence>
<dbReference type="EMBL" id="PNHF01000015">
    <property type="protein sequence ID" value="PMC62144.1"/>
    <property type="molecule type" value="Genomic_DNA"/>
</dbReference>
<comment type="caution">
    <text evidence="2">The sequence shown here is derived from an EMBL/GenBank/DDBJ whole genome shotgun (WGS) entry which is preliminary data.</text>
</comment>
<evidence type="ECO:0000256" key="1">
    <source>
        <dbReference type="SAM" id="SignalP"/>
    </source>
</evidence>
<dbReference type="PANTHER" id="PTHR48098">
    <property type="entry name" value="ENTEROCHELIN ESTERASE-RELATED"/>
    <property type="match status" value="1"/>
</dbReference>
<dbReference type="Proteomes" id="UP000235363">
    <property type="component" value="Unassembled WGS sequence"/>
</dbReference>
<feature type="chain" id="PRO_5014724142" evidence="1">
    <location>
        <begin position="32"/>
        <end position="346"/>
    </location>
</feature>
<protein>
    <submittedName>
        <fullName evidence="2">Esterase family protein</fullName>
    </submittedName>
</protein>
<feature type="signal peptide" evidence="1">
    <location>
        <begin position="1"/>
        <end position="31"/>
    </location>
</feature>
<proteinExistence type="predicted"/>
<dbReference type="InterPro" id="IPR000801">
    <property type="entry name" value="Esterase-like"/>
</dbReference>
<dbReference type="InterPro" id="IPR029058">
    <property type="entry name" value="AB_hydrolase_fold"/>
</dbReference>
<sequence>MSFTAIARGWKAKVVAAMVAVATIFGMMQFAAPEEAQANAHRGWLRPGCEWDTYNYWVQYCRVYSHAMGKHITVHVRPGIRPNSPGLYLLDGLRARDDWSEYVWTANAPRLFEHDNLTLAIPVGGEASFYTDWNRPAVNTKGEIRNYKWETFLTQELPVYLGQHFQTRRDNNAVAGLSMGGSAAMSLAYNHRDQFKQVSVFSGYFQVSNPVMSTAIAGAQIDQGYEPTAMWGPPGVPTPGHVRNDPSMNLHKMRGLPMFIASANGYPSHWSSPEALLGAPSELPQIGMGIALEGLSRASTVAFEGEARAFGLNPTMHYSPDGIHAWSLWEQDLAKARPHIKKALGV</sequence>
<keyword evidence="1" id="KW-0732">Signal</keyword>
<dbReference type="GO" id="GO:0016747">
    <property type="term" value="F:acyltransferase activity, transferring groups other than amino-acyl groups"/>
    <property type="evidence" value="ECO:0007669"/>
    <property type="project" value="TreeGrafter"/>
</dbReference>
<dbReference type="STRING" id="1725.WU86_09535"/>
<dbReference type="InterPro" id="IPR050583">
    <property type="entry name" value="Mycobacterial_A85_antigen"/>
</dbReference>
<reference evidence="2 3" key="1">
    <citation type="submission" date="2017-09" db="EMBL/GenBank/DDBJ databases">
        <title>Bacterial strain isolated from the female urinary microbiota.</title>
        <authorList>
            <person name="Thomas-White K."/>
            <person name="Kumar N."/>
            <person name="Forster S."/>
            <person name="Putonti C."/>
            <person name="Lawley T."/>
            <person name="Wolfe A.J."/>
        </authorList>
    </citation>
    <scope>NUCLEOTIDE SEQUENCE [LARGE SCALE GENOMIC DNA]</scope>
    <source>
        <strain evidence="2 3">UMB0908</strain>
    </source>
</reference>
<evidence type="ECO:0000313" key="3">
    <source>
        <dbReference type="Proteomes" id="UP000235363"/>
    </source>
</evidence>
<name>A0A2N6SYK7_9CORY</name>
<organism evidence="2 3">
    <name type="scientific">Corynebacterium xerosis</name>
    <dbReference type="NCBI Taxonomy" id="1725"/>
    <lineage>
        <taxon>Bacteria</taxon>
        <taxon>Bacillati</taxon>
        <taxon>Actinomycetota</taxon>
        <taxon>Actinomycetes</taxon>
        <taxon>Mycobacteriales</taxon>
        <taxon>Corynebacteriaceae</taxon>
        <taxon>Corynebacterium</taxon>
    </lineage>
</organism>
<dbReference type="SUPFAM" id="SSF53474">
    <property type="entry name" value="alpha/beta-Hydrolases"/>
    <property type="match status" value="1"/>
</dbReference>
<dbReference type="PANTHER" id="PTHR48098:SF1">
    <property type="entry name" value="DIACYLGLYCEROL ACYLTRANSFERASE_MYCOLYLTRANSFERASE AG85A"/>
    <property type="match status" value="1"/>
</dbReference>
<accession>A0A2N6SYK7</accession>
<dbReference type="Gene3D" id="3.40.50.1820">
    <property type="entry name" value="alpha/beta hydrolase"/>
    <property type="match status" value="1"/>
</dbReference>